<dbReference type="Pfam" id="PF03150">
    <property type="entry name" value="CCP_MauG"/>
    <property type="match status" value="1"/>
</dbReference>
<evidence type="ECO:0000256" key="4">
    <source>
        <dbReference type="ARBA" id="ARBA00023002"/>
    </source>
</evidence>
<feature type="domain" description="Cytochrome c" evidence="8">
    <location>
        <begin position="114"/>
        <end position="224"/>
    </location>
</feature>
<evidence type="ECO:0000256" key="1">
    <source>
        <dbReference type="ARBA" id="ARBA00004196"/>
    </source>
</evidence>
<keyword evidence="3 6" id="KW-0479">Metal-binding</keyword>
<dbReference type="GO" id="GO:0030313">
    <property type="term" value="C:cell envelope"/>
    <property type="evidence" value="ECO:0007669"/>
    <property type="project" value="UniProtKB-SubCell"/>
</dbReference>
<reference evidence="10" key="1">
    <citation type="submission" date="2014-12" db="EMBL/GenBank/DDBJ databases">
        <authorList>
            <person name="Jaenicke S."/>
        </authorList>
    </citation>
    <scope>NUCLEOTIDE SEQUENCE [LARGE SCALE GENOMIC DNA]</scope>
</reference>
<dbReference type="InterPro" id="IPR051395">
    <property type="entry name" value="Cytochrome_c_Peroxidase/MauG"/>
</dbReference>
<dbReference type="EC" id="1.11.1.5" evidence="9"/>
<evidence type="ECO:0000256" key="2">
    <source>
        <dbReference type="ARBA" id="ARBA00022617"/>
    </source>
</evidence>
<dbReference type="GO" id="GO:0009055">
    <property type="term" value="F:electron transfer activity"/>
    <property type="evidence" value="ECO:0007669"/>
    <property type="project" value="InterPro"/>
</dbReference>
<dbReference type="GO" id="GO:0004130">
    <property type="term" value="F:cytochrome-c peroxidase activity"/>
    <property type="evidence" value="ECO:0007669"/>
    <property type="project" value="UniProtKB-EC"/>
</dbReference>
<keyword evidence="4 9" id="KW-0560">Oxidoreductase</keyword>
<accession>A0A0K2Y648</accession>
<evidence type="ECO:0000313" key="9">
    <source>
        <dbReference type="EMBL" id="CRI32453.1"/>
    </source>
</evidence>
<evidence type="ECO:0000313" key="10">
    <source>
        <dbReference type="Proteomes" id="UP000043437"/>
    </source>
</evidence>
<keyword evidence="9" id="KW-0575">Peroxidase</keyword>
<dbReference type="PROSITE" id="PS51007">
    <property type="entry name" value="CYTC"/>
    <property type="match status" value="2"/>
</dbReference>
<evidence type="ECO:0000256" key="3">
    <source>
        <dbReference type="ARBA" id="ARBA00022723"/>
    </source>
</evidence>
<dbReference type="Gene3D" id="1.10.760.10">
    <property type="entry name" value="Cytochrome c-like domain"/>
    <property type="match status" value="2"/>
</dbReference>
<sequence length="412" mass="45809">MLKYWPALQKTQQKGFSMPKFLQTSLFMLKYWPALQKTQQKGFSMPKFLQTSLCAFLALSAPLLAQKTDSLGLIKKALEANLVPMPTGKDLDKYLIQKVKELDLKYQGAVMTKAQIELGKKLYLDPRISTSYLISCNTCHNLGLAGVDLVSRAVGEGWRPNTHFLNSPTVYNSVFNAVQFWDGRAAHLDEQAKGPISNPVEMNANPKIVEAKINSIPGYVKAFKRAYGNNIKIDLNLITSTIAMFEATLVTPSRYDDFLRGNAKALSRQEQEGLKLFLDKGCTGCHNGINLGGMMQPFQVAAPYKFANVGDFKGDKDGMVKVPTLRNVLETMPYFHNGQYWDIKDAIKEMGAIQLGITINDEEAKKIATFFNALTGKKPTIIYPDLPVMSASTPKPQGIMEGDKKPTKQPTH</sequence>
<dbReference type="EMBL" id="CDMG01000004">
    <property type="protein sequence ID" value="CRI32453.1"/>
    <property type="molecule type" value="Genomic_DNA"/>
</dbReference>
<name>A0A0K2Y648_9HELI</name>
<evidence type="ECO:0000256" key="6">
    <source>
        <dbReference type="PROSITE-ProRule" id="PRU00433"/>
    </source>
</evidence>
<dbReference type="InterPro" id="IPR004852">
    <property type="entry name" value="Di-haem_cyt_c_peroxidsae"/>
</dbReference>
<comment type="subcellular location">
    <subcellularLocation>
        <location evidence="1">Cell envelope</location>
    </subcellularLocation>
</comment>
<keyword evidence="2 6" id="KW-0349">Heme</keyword>
<dbReference type="InterPro" id="IPR009056">
    <property type="entry name" value="Cyt_c-like_dom"/>
</dbReference>
<dbReference type="SUPFAM" id="SSF46626">
    <property type="entry name" value="Cytochrome c"/>
    <property type="match status" value="2"/>
</dbReference>
<dbReference type="PANTHER" id="PTHR30600:SF7">
    <property type="entry name" value="CYTOCHROME C PEROXIDASE-RELATED"/>
    <property type="match status" value="1"/>
</dbReference>
<dbReference type="GO" id="GO:0020037">
    <property type="term" value="F:heme binding"/>
    <property type="evidence" value="ECO:0007669"/>
    <property type="project" value="InterPro"/>
</dbReference>
<dbReference type="Proteomes" id="UP000043437">
    <property type="component" value="Unassembled WGS sequence"/>
</dbReference>
<dbReference type="InterPro" id="IPR036909">
    <property type="entry name" value="Cyt_c-like_dom_sf"/>
</dbReference>
<evidence type="ECO:0000259" key="8">
    <source>
        <dbReference type="PROSITE" id="PS51007"/>
    </source>
</evidence>
<dbReference type="Pfam" id="PF00034">
    <property type="entry name" value="Cytochrom_C"/>
    <property type="match status" value="1"/>
</dbReference>
<dbReference type="AlphaFoldDB" id="A0A0K2Y648"/>
<keyword evidence="5 6" id="KW-0408">Iron</keyword>
<feature type="domain" description="Cytochrome c" evidence="8">
    <location>
        <begin position="268"/>
        <end position="375"/>
    </location>
</feature>
<feature type="region of interest" description="Disordered" evidence="7">
    <location>
        <begin position="392"/>
        <end position="412"/>
    </location>
</feature>
<dbReference type="PANTHER" id="PTHR30600">
    <property type="entry name" value="CYTOCHROME C PEROXIDASE-RELATED"/>
    <property type="match status" value="1"/>
</dbReference>
<proteinExistence type="predicted"/>
<protein>
    <submittedName>
        <fullName evidence="9">Cytochrome c551 peroxidase</fullName>
        <ecNumber evidence="9">1.11.1.5</ecNumber>
    </submittedName>
</protein>
<gene>
    <name evidence="9" type="ORF">HAL07_09280</name>
</gene>
<organism evidence="9 10">
    <name type="scientific">Helicobacter ailurogastricus</name>
    <dbReference type="NCBI Taxonomy" id="1578720"/>
    <lineage>
        <taxon>Bacteria</taxon>
        <taxon>Pseudomonadati</taxon>
        <taxon>Campylobacterota</taxon>
        <taxon>Epsilonproteobacteria</taxon>
        <taxon>Campylobacterales</taxon>
        <taxon>Helicobacteraceae</taxon>
        <taxon>Helicobacter</taxon>
    </lineage>
</organism>
<evidence type="ECO:0000256" key="5">
    <source>
        <dbReference type="ARBA" id="ARBA00023004"/>
    </source>
</evidence>
<evidence type="ECO:0000256" key="7">
    <source>
        <dbReference type="SAM" id="MobiDB-lite"/>
    </source>
</evidence>
<dbReference type="GO" id="GO:0046872">
    <property type="term" value="F:metal ion binding"/>
    <property type="evidence" value="ECO:0007669"/>
    <property type="project" value="UniProtKB-KW"/>
</dbReference>